<organism evidence="1 2">
    <name type="scientific">Actinomycetospora chlora</name>
    <dbReference type="NCBI Taxonomy" id="663608"/>
    <lineage>
        <taxon>Bacteria</taxon>
        <taxon>Bacillati</taxon>
        <taxon>Actinomycetota</taxon>
        <taxon>Actinomycetes</taxon>
        <taxon>Pseudonocardiales</taxon>
        <taxon>Pseudonocardiaceae</taxon>
        <taxon>Actinomycetospora</taxon>
    </lineage>
</organism>
<evidence type="ECO:0008006" key="3">
    <source>
        <dbReference type="Google" id="ProtNLM"/>
    </source>
</evidence>
<comment type="caution">
    <text evidence="1">The sequence shown here is derived from an EMBL/GenBank/DDBJ whole genome shotgun (WGS) entry which is preliminary data.</text>
</comment>
<dbReference type="EMBL" id="BAABHO010000012">
    <property type="protein sequence ID" value="GAA4785817.1"/>
    <property type="molecule type" value="Genomic_DNA"/>
</dbReference>
<evidence type="ECO:0000313" key="1">
    <source>
        <dbReference type="EMBL" id="GAA4785817.1"/>
    </source>
</evidence>
<dbReference type="Proteomes" id="UP001500928">
    <property type="component" value="Unassembled WGS sequence"/>
</dbReference>
<sequence>MEVRVLGEMTVTREGARLPLGDELRDTLALIALSGPAGISPGRLVEELPGTYRVTRTNVYQRVLSLRQRVPIVGGGPKREPYALDRARVYVDADAFIGGVRRLVDRPDPAALDRLMGLWRGDPWDRSAIARAGPWAEVRRARERLVELVLALDDGDRAALTRLNSFVALFPEDQTLERVRRACRERPRLLVIEDEIMADLRSILDSEFRVQPVVDIEGWNVVRESLDVEGVLIDRHLTANLTDDRGTTVIADFLRRHTEIPATLMTVAPPPTASGHVDLQAKYRLLEVVHKTGLGGALNETHLLDAARALVDRREQAHRRRLELWVRSDLFHVEDDQRFNPSSTDAARRLAKCRHAAEALRPVLIDGPIEVAVQQVSRFHREWGPRRPEATF</sequence>
<keyword evidence="2" id="KW-1185">Reference proteome</keyword>
<gene>
    <name evidence="1" type="ORF">GCM10023200_19740</name>
</gene>
<name>A0ABP9ATP9_9PSEU</name>
<evidence type="ECO:0000313" key="2">
    <source>
        <dbReference type="Proteomes" id="UP001500928"/>
    </source>
</evidence>
<dbReference type="Gene3D" id="1.10.10.10">
    <property type="entry name" value="Winged helix-like DNA-binding domain superfamily/Winged helix DNA-binding domain"/>
    <property type="match status" value="1"/>
</dbReference>
<proteinExistence type="predicted"/>
<dbReference type="InterPro" id="IPR036388">
    <property type="entry name" value="WH-like_DNA-bd_sf"/>
</dbReference>
<accession>A0ABP9ATP9</accession>
<protein>
    <recommendedName>
        <fullName evidence="3">Transcriptional regulator</fullName>
    </recommendedName>
</protein>
<reference evidence="2" key="1">
    <citation type="journal article" date="2019" name="Int. J. Syst. Evol. Microbiol.">
        <title>The Global Catalogue of Microorganisms (GCM) 10K type strain sequencing project: providing services to taxonomists for standard genome sequencing and annotation.</title>
        <authorList>
            <consortium name="The Broad Institute Genomics Platform"/>
            <consortium name="The Broad Institute Genome Sequencing Center for Infectious Disease"/>
            <person name="Wu L."/>
            <person name="Ma J."/>
        </authorList>
    </citation>
    <scope>NUCLEOTIDE SEQUENCE [LARGE SCALE GENOMIC DNA]</scope>
    <source>
        <strain evidence="2">JCM 17979</strain>
    </source>
</reference>